<accession>A0A1G8SJQ3</accession>
<evidence type="ECO:0000259" key="1">
    <source>
        <dbReference type="Pfam" id="PF07883"/>
    </source>
</evidence>
<dbReference type="PANTHER" id="PTHR36440">
    <property type="entry name" value="PUTATIVE (AFU_ORTHOLOGUE AFUA_8G07350)-RELATED"/>
    <property type="match status" value="1"/>
</dbReference>
<name>A0A1G8SJQ3_9ACTN</name>
<sequence>MTFDIIQATSDMSPDVRTGIYVPSGGGVTKWFSGDVYSVKLTAQETNGSVGVVEASVPPGGGPVAHTHADQDETFYLLSGELEFLDGERTFMAGPGDLVHCPRTSRHRFKNTGLHTAKMLFFYTPGGSEGLFLDGGDDPKPGVPVPGWGPERFQGPMLDLFAKYGLEALPE</sequence>
<feature type="domain" description="Cupin type-2" evidence="1">
    <location>
        <begin position="55"/>
        <end position="122"/>
    </location>
</feature>
<dbReference type="OrthoDB" id="5114244at2"/>
<protein>
    <submittedName>
        <fullName evidence="2">Cupin domain-containing protein</fullName>
    </submittedName>
</protein>
<dbReference type="AlphaFoldDB" id="A0A1G8SJQ3"/>
<dbReference type="InterPro" id="IPR014710">
    <property type="entry name" value="RmlC-like_jellyroll"/>
</dbReference>
<dbReference type="InterPro" id="IPR013096">
    <property type="entry name" value="Cupin_2"/>
</dbReference>
<evidence type="ECO:0000313" key="2">
    <source>
        <dbReference type="EMBL" id="SDJ29469.1"/>
    </source>
</evidence>
<dbReference type="Proteomes" id="UP000198683">
    <property type="component" value="Unassembled WGS sequence"/>
</dbReference>
<reference evidence="2 3" key="1">
    <citation type="submission" date="2016-10" db="EMBL/GenBank/DDBJ databases">
        <authorList>
            <person name="de Groot N.N."/>
        </authorList>
    </citation>
    <scope>NUCLEOTIDE SEQUENCE [LARGE SCALE GENOMIC DNA]</scope>
    <source>
        <strain evidence="2 3">CGMCC 4.5681</strain>
    </source>
</reference>
<dbReference type="InterPro" id="IPR053146">
    <property type="entry name" value="QDO-like"/>
</dbReference>
<keyword evidence="3" id="KW-1185">Reference proteome</keyword>
<dbReference type="RefSeq" id="WP_090758799.1">
    <property type="nucleotide sequence ID" value="NZ_FNFB01000001.1"/>
</dbReference>
<dbReference type="InterPro" id="IPR011051">
    <property type="entry name" value="RmlC_Cupin_sf"/>
</dbReference>
<dbReference type="STRING" id="683260.SAMN05421874_101346"/>
<dbReference type="Gene3D" id="2.60.120.10">
    <property type="entry name" value="Jelly Rolls"/>
    <property type="match status" value="1"/>
</dbReference>
<gene>
    <name evidence="2" type="ORF">SAMN05421874_101346</name>
</gene>
<dbReference type="EMBL" id="FNFB01000001">
    <property type="protein sequence ID" value="SDJ29469.1"/>
    <property type="molecule type" value="Genomic_DNA"/>
</dbReference>
<proteinExistence type="predicted"/>
<evidence type="ECO:0000313" key="3">
    <source>
        <dbReference type="Proteomes" id="UP000198683"/>
    </source>
</evidence>
<organism evidence="2 3">
    <name type="scientific">Nonomuraea maritima</name>
    <dbReference type="NCBI Taxonomy" id="683260"/>
    <lineage>
        <taxon>Bacteria</taxon>
        <taxon>Bacillati</taxon>
        <taxon>Actinomycetota</taxon>
        <taxon>Actinomycetes</taxon>
        <taxon>Streptosporangiales</taxon>
        <taxon>Streptosporangiaceae</taxon>
        <taxon>Nonomuraea</taxon>
    </lineage>
</organism>
<dbReference type="Pfam" id="PF07883">
    <property type="entry name" value="Cupin_2"/>
    <property type="match status" value="1"/>
</dbReference>
<dbReference type="SUPFAM" id="SSF51182">
    <property type="entry name" value="RmlC-like cupins"/>
    <property type="match status" value="1"/>
</dbReference>
<dbReference type="PANTHER" id="PTHR36440:SF1">
    <property type="entry name" value="PUTATIVE (AFU_ORTHOLOGUE AFUA_8G07350)-RELATED"/>
    <property type="match status" value="1"/>
</dbReference>